<dbReference type="InterPro" id="IPR010920">
    <property type="entry name" value="LSM_dom_sf"/>
</dbReference>
<gene>
    <name evidence="10" type="ORF">EDD80_10287</name>
</gene>
<dbReference type="InterPro" id="IPR023408">
    <property type="entry name" value="MscS_beta-dom_sf"/>
</dbReference>
<dbReference type="InterPro" id="IPR011066">
    <property type="entry name" value="MscS_channel_C_sf"/>
</dbReference>
<feature type="transmembrane region" description="Helical" evidence="7">
    <location>
        <begin position="67"/>
        <end position="83"/>
    </location>
</feature>
<feature type="domain" description="Mechanosensitive ion channel MscS C-terminal" evidence="9">
    <location>
        <begin position="280"/>
        <end position="363"/>
    </location>
</feature>
<feature type="transmembrane region" description="Helical" evidence="7">
    <location>
        <begin position="117"/>
        <end position="142"/>
    </location>
</feature>
<dbReference type="OrthoDB" id="9809206at2"/>
<evidence type="ECO:0000256" key="6">
    <source>
        <dbReference type="ARBA" id="ARBA00023136"/>
    </source>
</evidence>
<dbReference type="InterPro" id="IPR006685">
    <property type="entry name" value="MscS_channel_2nd"/>
</dbReference>
<dbReference type="PANTHER" id="PTHR30221:SF1">
    <property type="entry name" value="SMALL-CONDUCTANCE MECHANOSENSITIVE CHANNEL"/>
    <property type="match status" value="1"/>
</dbReference>
<dbReference type="Proteomes" id="UP000295807">
    <property type="component" value="Unassembled WGS sequence"/>
</dbReference>
<keyword evidence="11" id="KW-1185">Reference proteome</keyword>
<dbReference type="Gene3D" id="1.10.287.1260">
    <property type="match status" value="1"/>
</dbReference>
<name>A0A4R3KU49_9SPHI</name>
<dbReference type="InterPro" id="IPR049278">
    <property type="entry name" value="MS_channel_C"/>
</dbReference>
<dbReference type="Pfam" id="PF00924">
    <property type="entry name" value="MS_channel_2nd"/>
    <property type="match status" value="1"/>
</dbReference>
<evidence type="ECO:0000256" key="4">
    <source>
        <dbReference type="ARBA" id="ARBA00022692"/>
    </source>
</evidence>
<evidence type="ECO:0000259" key="8">
    <source>
        <dbReference type="Pfam" id="PF00924"/>
    </source>
</evidence>
<accession>A0A4R3KU49</accession>
<evidence type="ECO:0000256" key="3">
    <source>
        <dbReference type="ARBA" id="ARBA00022475"/>
    </source>
</evidence>
<evidence type="ECO:0000256" key="7">
    <source>
        <dbReference type="SAM" id="Phobius"/>
    </source>
</evidence>
<keyword evidence="5 7" id="KW-1133">Transmembrane helix</keyword>
<keyword evidence="4 7" id="KW-0812">Transmembrane</keyword>
<dbReference type="EMBL" id="SMAD01000002">
    <property type="protein sequence ID" value="TCS88897.1"/>
    <property type="molecule type" value="Genomic_DNA"/>
</dbReference>
<dbReference type="GO" id="GO:0005886">
    <property type="term" value="C:plasma membrane"/>
    <property type="evidence" value="ECO:0007669"/>
    <property type="project" value="UniProtKB-SubCell"/>
</dbReference>
<comment type="caution">
    <text evidence="10">The sequence shown here is derived from an EMBL/GenBank/DDBJ whole genome shotgun (WGS) entry which is preliminary data.</text>
</comment>
<keyword evidence="6 7" id="KW-0472">Membrane</keyword>
<dbReference type="InterPro" id="IPR006686">
    <property type="entry name" value="MscS_channel_CS"/>
</dbReference>
<reference evidence="10 11" key="1">
    <citation type="submission" date="2019-03" db="EMBL/GenBank/DDBJ databases">
        <title>Genomic Encyclopedia of Type Strains, Phase IV (KMG-IV): sequencing the most valuable type-strain genomes for metagenomic binning, comparative biology and taxonomic classification.</title>
        <authorList>
            <person name="Goeker M."/>
        </authorList>
    </citation>
    <scope>NUCLEOTIDE SEQUENCE [LARGE SCALE GENOMIC DNA]</scope>
    <source>
        <strain evidence="10 11">DSM 21100</strain>
    </source>
</reference>
<feature type="transmembrane region" description="Helical" evidence="7">
    <location>
        <begin position="163"/>
        <end position="180"/>
    </location>
</feature>
<dbReference type="Pfam" id="PF21082">
    <property type="entry name" value="MS_channel_3rd"/>
    <property type="match status" value="1"/>
</dbReference>
<evidence type="ECO:0000256" key="1">
    <source>
        <dbReference type="ARBA" id="ARBA00004651"/>
    </source>
</evidence>
<proteinExistence type="inferred from homology"/>
<organism evidence="10 11">
    <name type="scientific">Anseongella ginsenosidimutans</name>
    <dbReference type="NCBI Taxonomy" id="496056"/>
    <lineage>
        <taxon>Bacteria</taxon>
        <taxon>Pseudomonadati</taxon>
        <taxon>Bacteroidota</taxon>
        <taxon>Sphingobacteriia</taxon>
        <taxon>Sphingobacteriales</taxon>
        <taxon>Sphingobacteriaceae</taxon>
        <taxon>Anseongella</taxon>
    </lineage>
</organism>
<keyword evidence="3" id="KW-1003">Cell membrane</keyword>
<dbReference type="Gene3D" id="2.30.30.60">
    <property type="match status" value="1"/>
</dbReference>
<comment type="subcellular location">
    <subcellularLocation>
        <location evidence="1">Cell membrane</location>
        <topology evidence="1">Multi-pass membrane protein</topology>
    </subcellularLocation>
</comment>
<dbReference type="Gene3D" id="3.30.70.100">
    <property type="match status" value="1"/>
</dbReference>
<dbReference type="AlphaFoldDB" id="A0A4R3KU49"/>
<evidence type="ECO:0000256" key="5">
    <source>
        <dbReference type="ARBA" id="ARBA00022989"/>
    </source>
</evidence>
<dbReference type="SUPFAM" id="SSF82689">
    <property type="entry name" value="Mechanosensitive channel protein MscS (YggB), C-terminal domain"/>
    <property type="match status" value="1"/>
</dbReference>
<protein>
    <submittedName>
        <fullName evidence="10">MscS family membrane protein</fullName>
    </submittedName>
</protein>
<sequence length="386" mass="44053">MEQHFWERPFLGASITEYLVFAGTILLAWFLKHLAALIITRIIYGFLRRFADNIRYREFRDIMTRSIELFLFIFAAFFAFNRLDHPLFSLQLFRQRIGLETGTDPWSISIGQLLEKAFVIALFLQLTLILIKLLEFISLVWTHRLARNGQQVDSQLIPFLKDALRTLTIILGVFFILAVIFGFKTIAALVAGISFGTILLALSAKETVENLFGSFTIFLDKPFRTGDYVKVDTVEGTVERVGFRSTRIITPDTSLVTLPNKKMIDGITENLSYRSHVRIRFNLQIAFDTPAGVLERVSSRVNAYFSSHPDLREDSLVHFETFGENAFQLNVSYYIRVLPMKKLAAQRESVNLRIVEIVEEQGATLAGKDTPLIRAGRTGGKQDNRQ</sequence>
<comment type="similarity">
    <text evidence="2">Belongs to the MscS (TC 1.A.23) family.</text>
</comment>
<dbReference type="GO" id="GO:0008381">
    <property type="term" value="F:mechanosensitive monoatomic ion channel activity"/>
    <property type="evidence" value="ECO:0007669"/>
    <property type="project" value="InterPro"/>
</dbReference>
<dbReference type="RefSeq" id="WP_132128011.1">
    <property type="nucleotide sequence ID" value="NZ_CP042432.1"/>
</dbReference>
<dbReference type="SUPFAM" id="SSF50182">
    <property type="entry name" value="Sm-like ribonucleoproteins"/>
    <property type="match status" value="1"/>
</dbReference>
<feature type="domain" description="Mechanosensitive ion channel MscS" evidence="8">
    <location>
        <begin position="207"/>
        <end position="272"/>
    </location>
</feature>
<dbReference type="InterPro" id="IPR045275">
    <property type="entry name" value="MscS_archaea/bacteria_type"/>
</dbReference>
<evidence type="ECO:0000313" key="10">
    <source>
        <dbReference type="EMBL" id="TCS88897.1"/>
    </source>
</evidence>
<dbReference type="PANTHER" id="PTHR30221">
    <property type="entry name" value="SMALL-CONDUCTANCE MECHANOSENSITIVE CHANNEL"/>
    <property type="match status" value="1"/>
</dbReference>
<evidence type="ECO:0000259" key="9">
    <source>
        <dbReference type="Pfam" id="PF21082"/>
    </source>
</evidence>
<evidence type="ECO:0000313" key="11">
    <source>
        <dbReference type="Proteomes" id="UP000295807"/>
    </source>
</evidence>
<evidence type="ECO:0000256" key="2">
    <source>
        <dbReference type="ARBA" id="ARBA00008017"/>
    </source>
</evidence>
<feature type="transmembrane region" description="Helical" evidence="7">
    <location>
        <begin position="20"/>
        <end position="47"/>
    </location>
</feature>
<dbReference type="PROSITE" id="PS01246">
    <property type="entry name" value="UPF0003"/>
    <property type="match status" value="1"/>
</dbReference>